<dbReference type="PANTHER" id="PTHR16184:SF6">
    <property type="entry name" value="ELONGATOR COMPLEX PROTEIN 6"/>
    <property type="match status" value="1"/>
</dbReference>
<dbReference type="CDD" id="cd19495">
    <property type="entry name" value="Elp6"/>
    <property type="match status" value="1"/>
</dbReference>
<evidence type="ECO:0008006" key="5">
    <source>
        <dbReference type="Google" id="ProtNLM"/>
    </source>
</evidence>
<dbReference type="Pfam" id="PF09807">
    <property type="entry name" value="ELP6"/>
    <property type="match status" value="1"/>
</dbReference>
<protein>
    <recommendedName>
        <fullName evidence="5">Elongator complex protein 6</fullName>
    </recommendedName>
</protein>
<comment type="similarity">
    <text evidence="2">Belongs to the ELP6 family.</text>
</comment>
<dbReference type="AlphaFoldDB" id="A0AAV5I351"/>
<dbReference type="GO" id="GO:0002098">
    <property type="term" value="P:tRNA wobble uridine modification"/>
    <property type="evidence" value="ECO:0007669"/>
    <property type="project" value="InterPro"/>
</dbReference>
<dbReference type="EMBL" id="BPVZ01000005">
    <property type="protein sequence ID" value="GKU91794.1"/>
    <property type="molecule type" value="Genomic_DNA"/>
</dbReference>
<comment type="caution">
    <text evidence="3">The sequence shown here is derived from an EMBL/GenBank/DDBJ whole genome shotgun (WGS) entry which is preliminary data.</text>
</comment>
<evidence type="ECO:0000256" key="1">
    <source>
        <dbReference type="ARBA" id="ARBA00005043"/>
    </source>
</evidence>
<proteinExistence type="inferred from homology"/>
<dbReference type="InterPro" id="IPR018627">
    <property type="entry name" value="ELP6"/>
</dbReference>
<gene>
    <name evidence="3" type="ORF">SLEP1_g5613</name>
</gene>
<keyword evidence="4" id="KW-1185">Reference proteome</keyword>
<evidence type="ECO:0000313" key="3">
    <source>
        <dbReference type="EMBL" id="GKU91794.1"/>
    </source>
</evidence>
<evidence type="ECO:0000313" key="4">
    <source>
        <dbReference type="Proteomes" id="UP001054252"/>
    </source>
</evidence>
<evidence type="ECO:0000256" key="2">
    <source>
        <dbReference type="ARBA" id="ARBA00008837"/>
    </source>
</evidence>
<organism evidence="3 4">
    <name type="scientific">Rubroshorea leprosula</name>
    <dbReference type="NCBI Taxonomy" id="152421"/>
    <lineage>
        <taxon>Eukaryota</taxon>
        <taxon>Viridiplantae</taxon>
        <taxon>Streptophyta</taxon>
        <taxon>Embryophyta</taxon>
        <taxon>Tracheophyta</taxon>
        <taxon>Spermatophyta</taxon>
        <taxon>Magnoliopsida</taxon>
        <taxon>eudicotyledons</taxon>
        <taxon>Gunneridae</taxon>
        <taxon>Pentapetalae</taxon>
        <taxon>rosids</taxon>
        <taxon>malvids</taxon>
        <taxon>Malvales</taxon>
        <taxon>Dipterocarpaceae</taxon>
        <taxon>Rubroshorea</taxon>
    </lineage>
</organism>
<dbReference type="Proteomes" id="UP001054252">
    <property type="component" value="Unassembled WGS sequence"/>
</dbReference>
<comment type="pathway">
    <text evidence="1">tRNA modification; 5-methoxycarbonylmethyl-2-thiouridine-tRNA biosynthesis.</text>
</comment>
<sequence>MDQRSSNLLDEALGLDCQTDRWALAGRVVAIEDSVETSGSFILHQLVKRALAPNSSTVVLFIAFAQPFSHYDRILRKLGCNLAAQRVNNRFFFFDKLTLQCPDVDERNSPVSGLVALYGEIQETIYGLPEVSRKNVTIIIDDLSIVEVAANGSSDYVLDFLHYCHTLTSEFDCTLITLNHEDIYSSTEKPAFLLQTEYLADILIKAEPLATGLATDVHGQLTVLNKGFNHGQMNSRNKIRNFHFRVKENMVEYFYPGSRN</sequence>
<dbReference type="Gene3D" id="3.40.50.300">
    <property type="entry name" value="P-loop containing nucleotide triphosphate hydrolases"/>
    <property type="match status" value="1"/>
</dbReference>
<dbReference type="PANTHER" id="PTHR16184">
    <property type="entry name" value="ELONGATOR COMPLEX PROTEIN 6"/>
    <property type="match status" value="1"/>
</dbReference>
<accession>A0AAV5I351</accession>
<dbReference type="InterPro" id="IPR027417">
    <property type="entry name" value="P-loop_NTPase"/>
</dbReference>
<dbReference type="GO" id="GO:0033588">
    <property type="term" value="C:elongator holoenzyme complex"/>
    <property type="evidence" value="ECO:0007669"/>
    <property type="project" value="InterPro"/>
</dbReference>
<name>A0AAV5I351_9ROSI</name>
<reference evidence="3 4" key="1">
    <citation type="journal article" date="2021" name="Commun. Biol.">
        <title>The genome of Shorea leprosula (Dipterocarpaceae) highlights the ecological relevance of drought in aseasonal tropical rainforests.</title>
        <authorList>
            <person name="Ng K.K.S."/>
            <person name="Kobayashi M.J."/>
            <person name="Fawcett J.A."/>
            <person name="Hatakeyama M."/>
            <person name="Paape T."/>
            <person name="Ng C.H."/>
            <person name="Ang C.C."/>
            <person name="Tnah L.H."/>
            <person name="Lee C.T."/>
            <person name="Nishiyama T."/>
            <person name="Sese J."/>
            <person name="O'Brien M.J."/>
            <person name="Copetti D."/>
            <person name="Mohd Noor M.I."/>
            <person name="Ong R.C."/>
            <person name="Putra M."/>
            <person name="Sireger I.Z."/>
            <person name="Indrioko S."/>
            <person name="Kosugi Y."/>
            <person name="Izuno A."/>
            <person name="Isagi Y."/>
            <person name="Lee S.L."/>
            <person name="Shimizu K.K."/>
        </authorList>
    </citation>
    <scope>NUCLEOTIDE SEQUENCE [LARGE SCALE GENOMIC DNA]</scope>
    <source>
        <strain evidence="3">214</strain>
    </source>
</reference>